<dbReference type="STRING" id="441119.SAMN04488047_10584"/>
<sequence>MKRVAAALGLLAVAAACAPASTEVAERRCAERARAAAEPVSSIGGVAELGYGSGGMHTDLDVSLTAGVNLGGGADPYAAYDRCVRRATGQGPARPLVLE</sequence>
<dbReference type="PROSITE" id="PS51257">
    <property type="entry name" value="PROKAR_LIPOPROTEIN"/>
    <property type="match status" value="1"/>
</dbReference>
<protein>
    <recommendedName>
        <fullName evidence="4">Lipoprotein</fullName>
    </recommendedName>
</protein>
<keyword evidence="3" id="KW-1185">Reference proteome</keyword>
<dbReference type="Proteomes" id="UP000199356">
    <property type="component" value="Unassembled WGS sequence"/>
</dbReference>
<name>A0A1I5PFR4_9RHOB</name>
<proteinExistence type="predicted"/>
<evidence type="ECO:0000313" key="2">
    <source>
        <dbReference type="EMBL" id="SFP32885.1"/>
    </source>
</evidence>
<evidence type="ECO:0000256" key="1">
    <source>
        <dbReference type="SAM" id="SignalP"/>
    </source>
</evidence>
<dbReference type="EMBL" id="FOXA01000005">
    <property type="protein sequence ID" value="SFP32885.1"/>
    <property type="molecule type" value="Genomic_DNA"/>
</dbReference>
<accession>A0A1I5PFR4</accession>
<reference evidence="2 3" key="1">
    <citation type="submission" date="2016-10" db="EMBL/GenBank/DDBJ databases">
        <authorList>
            <person name="de Groot N.N."/>
        </authorList>
    </citation>
    <scope>NUCLEOTIDE SEQUENCE [LARGE SCALE GENOMIC DNA]</scope>
    <source>
        <strain evidence="2 3">DSM 19547</strain>
    </source>
</reference>
<keyword evidence="1" id="KW-0732">Signal</keyword>
<gene>
    <name evidence="2" type="ORF">SAMN04488047_10584</name>
</gene>
<evidence type="ECO:0000313" key="3">
    <source>
        <dbReference type="Proteomes" id="UP000199356"/>
    </source>
</evidence>
<dbReference type="AlphaFoldDB" id="A0A1I5PFR4"/>
<organism evidence="2 3">
    <name type="scientific">Tranquillimonas alkanivorans</name>
    <dbReference type="NCBI Taxonomy" id="441119"/>
    <lineage>
        <taxon>Bacteria</taxon>
        <taxon>Pseudomonadati</taxon>
        <taxon>Pseudomonadota</taxon>
        <taxon>Alphaproteobacteria</taxon>
        <taxon>Rhodobacterales</taxon>
        <taxon>Roseobacteraceae</taxon>
        <taxon>Tranquillimonas</taxon>
    </lineage>
</organism>
<feature type="chain" id="PRO_5011785410" description="Lipoprotein" evidence="1">
    <location>
        <begin position="21"/>
        <end position="99"/>
    </location>
</feature>
<feature type="signal peptide" evidence="1">
    <location>
        <begin position="1"/>
        <end position="20"/>
    </location>
</feature>
<evidence type="ECO:0008006" key="4">
    <source>
        <dbReference type="Google" id="ProtNLM"/>
    </source>
</evidence>